<dbReference type="Proteomes" id="UP000318801">
    <property type="component" value="Unassembled WGS sequence"/>
</dbReference>
<feature type="compositionally biased region" description="Polar residues" evidence="1">
    <location>
        <begin position="55"/>
        <end position="75"/>
    </location>
</feature>
<proteinExistence type="predicted"/>
<dbReference type="RefSeq" id="WP_141147225.1">
    <property type="nucleotide sequence ID" value="NZ_VHLG01000001.1"/>
</dbReference>
<protein>
    <submittedName>
        <fullName evidence="2">Uncharacterized protein</fullName>
    </submittedName>
</protein>
<accession>A0A506UIZ3</accession>
<organism evidence="2 3">
    <name type="scientific">Martelella alba</name>
    <dbReference type="NCBI Taxonomy" id="2590451"/>
    <lineage>
        <taxon>Bacteria</taxon>
        <taxon>Pseudomonadati</taxon>
        <taxon>Pseudomonadota</taxon>
        <taxon>Alphaproteobacteria</taxon>
        <taxon>Hyphomicrobiales</taxon>
        <taxon>Aurantimonadaceae</taxon>
        <taxon>Martelella</taxon>
    </lineage>
</organism>
<dbReference type="EMBL" id="VHLG01000001">
    <property type="protein sequence ID" value="TPW33287.1"/>
    <property type="molecule type" value="Genomic_DNA"/>
</dbReference>
<reference evidence="2 3" key="1">
    <citation type="submission" date="2019-06" db="EMBL/GenBank/DDBJ databases">
        <authorList>
            <person name="Li M."/>
        </authorList>
    </citation>
    <scope>NUCLEOTIDE SEQUENCE [LARGE SCALE GENOMIC DNA]</scope>
    <source>
        <strain evidence="2 3">BGMRC2036</strain>
    </source>
</reference>
<name>A0A506UIZ3_9HYPH</name>
<dbReference type="AlphaFoldDB" id="A0A506UIZ3"/>
<keyword evidence="3" id="KW-1185">Reference proteome</keyword>
<feature type="region of interest" description="Disordered" evidence="1">
    <location>
        <begin position="37"/>
        <end position="75"/>
    </location>
</feature>
<gene>
    <name evidence="2" type="ORF">FJU08_01625</name>
</gene>
<evidence type="ECO:0000313" key="3">
    <source>
        <dbReference type="Proteomes" id="UP000318801"/>
    </source>
</evidence>
<evidence type="ECO:0000256" key="1">
    <source>
        <dbReference type="SAM" id="MobiDB-lite"/>
    </source>
</evidence>
<comment type="caution">
    <text evidence="2">The sequence shown here is derived from an EMBL/GenBank/DDBJ whole genome shotgun (WGS) entry which is preliminary data.</text>
</comment>
<evidence type="ECO:0000313" key="2">
    <source>
        <dbReference type="EMBL" id="TPW33287.1"/>
    </source>
</evidence>
<sequence length="75" mass="8082">MTEQKAKKTTKKAHENAVCNLFVAAISAPRPIVSLVISSQQKPDHQEGNPCRAVSRNSPKSRGSQQGNASARRSP</sequence>